<dbReference type="VEuPathDB" id="FungiDB:H257_00172"/>
<dbReference type="AlphaFoldDB" id="W4HBZ0"/>
<sequence>MWIKSATLKCTDLAVVLGLGTWGGLSRRWRSSSRNSRGMRLRASRSFLVRPASGGAWAYFLCRADLRTESSDGRTSRLLREVPRGWNAVVASLAFLYPLTNRTTLSLLRIATDWYEVAAEMDESRGRAARLDSRRSNVDGESVEMAGIEAMASAGVGADVSSSTGKLGRTPASSRVLVLLLSLFKSMVVGVSEVDEGGGMDGAFSPRGKEER</sequence>
<proteinExistence type="predicted"/>
<dbReference type="RefSeq" id="XP_009821028.1">
    <property type="nucleotide sequence ID" value="XM_009822726.1"/>
</dbReference>
<evidence type="ECO:0000313" key="1">
    <source>
        <dbReference type="EMBL" id="ETV88628.1"/>
    </source>
</evidence>
<protein>
    <submittedName>
        <fullName evidence="1">Uncharacterized protein</fullName>
    </submittedName>
</protein>
<dbReference type="GeneID" id="20802168"/>
<dbReference type="EMBL" id="KI913114">
    <property type="protein sequence ID" value="ETV88628.1"/>
    <property type="molecule type" value="Genomic_DNA"/>
</dbReference>
<accession>W4HBZ0</accession>
<reference evidence="1" key="1">
    <citation type="submission" date="2013-12" db="EMBL/GenBank/DDBJ databases">
        <title>The Genome Sequence of Aphanomyces astaci APO3.</title>
        <authorList>
            <consortium name="The Broad Institute Genomics Platform"/>
            <person name="Russ C."/>
            <person name="Tyler B."/>
            <person name="van West P."/>
            <person name="Dieguez-Uribeondo J."/>
            <person name="Young S.K."/>
            <person name="Zeng Q."/>
            <person name="Gargeya S."/>
            <person name="Fitzgerald M."/>
            <person name="Abouelleil A."/>
            <person name="Alvarado L."/>
            <person name="Chapman S.B."/>
            <person name="Gainer-Dewar J."/>
            <person name="Goldberg J."/>
            <person name="Griggs A."/>
            <person name="Gujja S."/>
            <person name="Hansen M."/>
            <person name="Howarth C."/>
            <person name="Imamovic A."/>
            <person name="Ireland A."/>
            <person name="Larimer J."/>
            <person name="McCowan C."/>
            <person name="Murphy C."/>
            <person name="Pearson M."/>
            <person name="Poon T.W."/>
            <person name="Priest M."/>
            <person name="Roberts A."/>
            <person name="Saif S."/>
            <person name="Shea T."/>
            <person name="Sykes S."/>
            <person name="Wortman J."/>
            <person name="Nusbaum C."/>
            <person name="Birren B."/>
        </authorList>
    </citation>
    <scope>NUCLEOTIDE SEQUENCE [LARGE SCALE GENOMIC DNA]</scope>
    <source>
        <strain evidence="1">APO3</strain>
    </source>
</reference>
<organism evidence="1">
    <name type="scientific">Aphanomyces astaci</name>
    <name type="common">Crayfish plague agent</name>
    <dbReference type="NCBI Taxonomy" id="112090"/>
    <lineage>
        <taxon>Eukaryota</taxon>
        <taxon>Sar</taxon>
        <taxon>Stramenopiles</taxon>
        <taxon>Oomycota</taxon>
        <taxon>Saprolegniomycetes</taxon>
        <taxon>Saprolegniales</taxon>
        <taxon>Verrucalvaceae</taxon>
        <taxon>Aphanomyces</taxon>
    </lineage>
</organism>
<gene>
    <name evidence="1" type="ORF">H257_00172</name>
</gene>
<name>W4HBZ0_APHAT</name>